<dbReference type="SUPFAM" id="SSF103190">
    <property type="entry name" value="Sensory domain-like"/>
    <property type="match status" value="1"/>
</dbReference>
<keyword evidence="8" id="KW-0418">Kinase</keyword>
<feature type="domain" description="Histidine kinase" evidence="15">
    <location>
        <begin position="584"/>
        <end position="800"/>
    </location>
</feature>
<dbReference type="PANTHER" id="PTHR43047:SF72">
    <property type="entry name" value="OSMOSENSING HISTIDINE PROTEIN KINASE SLN1"/>
    <property type="match status" value="1"/>
</dbReference>
<dbReference type="EC" id="2.7.13.3" evidence="3"/>
<dbReference type="Gene3D" id="3.30.565.10">
    <property type="entry name" value="Histidine kinase-like ATPase, C-terminal domain"/>
    <property type="match status" value="1"/>
</dbReference>
<keyword evidence="6" id="KW-0808">Transferase</keyword>
<dbReference type="GO" id="GO:0000155">
    <property type="term" value="F:phosphorelay sensor kinase activity"/>
    <property type="evidence" value="ECO:0007669"/>
    <property type="project" value="InterPro"/>
</dbReference>
<dbReference type="Pfam" id="PF00512">
    <property type="entry name" value="HisKA"/>
    <property type="match status" value="1"/>
</dbReference>
<feature type="coiled-coil region" evidence="13">
    <location>
        <begin position="532"/>
        <end position="570"/>
    </location>
</feature>
<dbReference type="SMART" id="SM00388">
    <property type="entry name" value="HisKA"/>
    <property type="match status" value="1"/>
</dbReference>
<feature type="transmembrane region" description="Helical" evidence="14">
    <location>
        <begin position="135"/>
        <end position="159"/>
    </location>
</feature>
<evidence type="ECO:0000259" key="15">
    <source>
        <dbReference type="PROSITE" id="PS50109"/>
    </source>
</evidence>
<dbReference type="Pfam" id="PF02743">
    <property type="entry name" value="dCache_1"/>
    <property type="match status" value="1"/>
</dbReference>
<dbReference type="EMBL" id="JAAAWO010000009">
    <property type="protein sequence ID" value="NDW16306.1"/>
    <property type="molecule type" value="Genomic_DNA"/>
</dbReference>
<dbReference type="FunFam" id="3.30.565.10:FF:000010">
    <property type="entry name" value="Sensor histidine kinase RcsC"/>
    <property type="match status" value="1"/>
</dbReference>
<dbReference type="InterPro" id="IPR003594">
    <property type="entry name" value="HATPase_dom"/>
</dbReference>
<dbReference type="Gene3D" id="1.10.287.130">
    <property type="match status" value="1"/>
</dbReference>
<keyword evidence="10" id="KW-0902">Two-component regulatory system</keyword>
<proteinExistence type="predicted"/>
<comment type="caution">
    <text evidence="17">The sequence shown here is derived from an EMBL/GenBank/DDBJ whole genome shotgun (WGS) entry which is preliminary data.</text>
</comment>
<evidence type="ECO:0000313" key="17">
    <source>
        <dbReference type="EMBL" id="NDW16306.1"/>
    </source>
</evidence>
<keyword evidence="13" id="KW-0175">Coiled coil</keyword>
<dbReference type="GO" id="GO:0005886">
    <property type="term" value="C:plasma membrane"/>
    <property type="evidence" value="ECO:0007669"/>
    <property type="project" value="UniProtKB-SubCell"/>
</dbReference>
<keyword evidence="4" id="KW-1003">Cell membrane</keyword>
<dbReference type="SMART" id="SM00448">
    <property type="entry name" value="REC"/>
    <property type="match status" value="1"/>
</dbReference>
<feature type="transmembrane region" description="Helical" evidence="14">
    <location>
        <begin position="6"/>
        <end position="29"/>
    </location>
</feature>
<dbReference type="Proteomes" id="UP000471381">
    <property type="component" value="Unassembled WGS sequence"/>
</dbReference>
<evidence type="ECO:0000256" key="10">
    <source>
        <dbReference type="ARBA" id="ARBA00023012"/>
    </source>
</evidence>
<evidence type="ECO:0000256" key="3">
    <source>
        <dbReference type="ARBA" id="ARBA00012438"/>
    </source>
</evidence>
<evidence type="ECO:0000256" key="9">
    <source>
        <dbReference type="ARBA" id="ARBA00022989"/>
    </source>
</evidence>
<evidence type="ECO:0000256" key="7">
    <source>
        <dbReference type="ARBA" id="ARBA00022692"/>
    </source>
</evidence>
<feature type="transmembrane region" description="Helical" evidence="14">
    <location>
        <begin position="76"/>
        <end position="94"/>
    </location>
</feature>
<comment type="catalytic activity">
    <reaction evidence="1">
        <text>ATP + protein L-histidine = ADP + protein N-phospho-L-histidine.</text>
        <dbReference type="EC" id="2.7.13.3"/>
    </reaction>
</comment>
<sequence length="944" mass="103898">MGKTRFVFSWSLALKAFLVCLVGVGINVLPAPFDSSGIAVFGYGAAVYAALRFTPYLSIPIALLISAPVWFGDGSIVGKESLTLLPIVISLFGYHKSLKQVIKIGAGFWSFVFVPILVLEHYFNNGADNSESLNIIMSGVMVTWLSGAFGLVTGHFVYLATHGLRRNIAYGPEKVKLNFLFSYFFSGCFFVGSMAVIYLSVALFQQQQERQIQQYMGQRVAVMQQQLSDFIEQHQSVVSATAKTLSGNTTEKALDKASSKQLSIMAAYYPNFITFLIADEDGDITHTYPTNLIDKVKDGVRSNVAYRPYFSEVMESGEPYLSDVFQGRGFGNDPIVAISAPIKTSSDNTVGIVEGSLSLKSFTAFDELSLQGFSLLIEDRKGDVIFASNALNLEPLSKAPFYECQPKCDVEIDNSVGGKNWLRFKGDIPQVNWTLSYYFNREYLQASMGSYLMKDLLLLLLLSVLGTLTGFLVARIISMPLRRLIRYIAKFDPKSTQGNKLPSRAFHIQELTALNNEFISLEQRLLTAFDELDKARANEKQLNVELGELNQSLEARIEEKTHHLESALKSAEAANISKTQFLANMSHEIRTPMNGIIGSCELMSEYELPGHIASRANTISRSATNLLHILDSILDWSKIESGKMAVDYQDTQVRELLLGAKELYAYTANVKEVEIDLHVDDSVPNALALDAGKVGQVVNNLLSNAIKFTNGGTVTLTASYADNTLNIKITDTGIGISKDKLHTIFEKFEQADASTTRDYGGTGLGLPISKGLVELLGGEMSVESVLDKGSTFTFYIPCKESKHAVVAKRTDAQPSIATIPDNTHILLAEDNDINAEIVMDMLSSANVRCIRAKNGQDTLEAAKKYPFDVILMDCQMPVMDGLTAASQIRKHGINKDTVRIIALTANAFEEDRKACLNAGMDAYLSKPIRKRVLFNCIANELAAL</sequence>
<dbReference type="InterPro" id="IPR036890">
    <property type="entry name" value="HATPase_C_sf"/>
</dbReference>
<reference evidence="17 18" key="1">
    <citation type="submission" date="2020-01" db="EMBL/GenBank/DDBJ databases">
        <title>Genomes of bacteria type strains.</title>
        <authorList>
            <person name="Chen J."/>
            <person name="Zhu S."/>
            <person name="Yang J."/>
        </authorList>
    </citation>
    <scope>NUCLEOTIDE SEQUENCE [LARGE SCALE GENOMIC DNA]</scope>
    <source>
        <strain evidence="17 18">LMG 24078</strain>
    </source>
</reference>
<dbReference type="AlphaFoldDB" id="A0A6N9TK81"/>
<dbReference type="CDD" id="cd00082">
    <property type="entry name" value="HisKA"/>
    <property type="match status" value="1"/>
</dbReference>
<evidence type="ECO:0000256" key="12">
    <source>
        <dbReference type="PROSITE-ProRule" id="PRU00169"/>
    </source>
</evidence>
<dbReference type="InterPro" id="IPR003661">
    <property type="entry name" value="HisK_dim/P_dom"/>
</dbReference>
<evidence type="ECO:0000256" key="1">
    <source>
        <dbReference type="ARBA" id="ARBA00000085"/>
    </source>
</evidence>
<dbReference type="CDD" id="cd12914">
    <property type="entry name" value="PDC1_DGC_like"/>
    <property type="match status" value="1"/>
</dbReference>
<evidence type="ECO:0000256" key="4">
    <source>
        <dbReference type="ARBA" id="ARBA00022475"/>
    </source>
</evidence>
<dbReference type="Gene3D" id="3.40.50.2300">
    <property type="match status" value="1"/>
</dbReference>
<feature type="domain" description="Response regulatory" evidence="16">
    <location>
        <begin position="824"/>
        <end position="941"/>
    </location>
</feature>
<dbReference type="CDD" id="cd17546">
    <property type="entry name" value="REC_hyHK_CKI1_RcsC-like"/>
    <property type="match status" value="1"/>
</dbReference>
<keyword evidence="11 14" id="KW-0472">Membrane</keyword>
<dbReference type="InterPro" id="IPR001789">
    <property type="entry name" value="Sig_transdc_resp-reg_receiver"/>
</dbReference>
<dbReference type="Gene3D" id="3.30.450.20">
    <property type="entry name" value="PAS domain"/>
    <property type="match status" value="1"/>
</dbReference>
<dbReference type="InterPro" id="IPR033479">
    <property type="entry name" value="dCache_1"/>
</dbReference>
<dbReference type="PROSITE" id="PS50109">
    <property type="entry name" value="HIS_KIN"/>
    <property type="match status" value="1"/>
</dbReference>
<gene>
    <name evidence="17" type="ORF">GTQ48_12330</name>
</gene>
<keyword evidence="9 14" id="KW-1133">Transmembrane helix</keyword>
<dbReference type="PANTHER" id="PTHR43047">
    <property type="entry name" value="TWO-COMPONENT HISTIDINE PROTEIN KINASE"/>
    <property type="match status" value="1"/>
</dbReference>
<dbReference type="InterPro" id="IPR004358">
    <property type="entry name" value="Sig_transdc_His_kin-like_C"/>
</dbReference>
<evidence type="ECO:0000256" key="14">
    <source>
        <dbReference type="SAM" id="Phobius"/>
    </source>
</evidence>
<feature type="transmembrane region" description="Helical" evidence="14">
    <location>
        <begin position="180"/>
        <end position="204"/>
    </location>
</feature>
<dbReference type="GO" id="GO:0009927">
    <property type="term" value="F:histidine phosphotransfer kinase activity"/>
    <property type="evidence" value="ECO:0007669"/>
    <property type="project" value="TreeGrafter"/>
</dbReference>
<dbReference type="PROSITE" id="PS50110">
    <property type="entry name" value="RESPONSE_REGULATORY"/>
    <property type="match status" value="1"/>
</dbReference>
<evidence type="ECO:0000313" key="18">
    <source>
        <dbReference type="Proteomes" id="UP000471381"/>
    </source>
</evidence>
<dbReference type="PRINTS" id="PR00344">
    <property type="entry name" value="BCTRLSENSOR"/>
</dbReference>
<evidence type="ECO:0000256" key="6">
    <source>
        <dbReference type="ARBA" id="ARBA00022679"/>
    </source>
</evidence>
<accession>A0A6N9TK81</accession>
<dbReference type="InterPro" id="IPR005467">
    <property type="entry name" value="His_kinase_dom"/>
</dbReference>
<dbReference type="RefSeq" id="WP_163106969.1">
    <property type="nucleotide sequence ID" value="NZ_JAAAWO010000009.1"/>
</dbReference>
<dbReference type="InterPro" id="IPR011006">
    <property type="entry name" value="CheY-like_superfamily"/>
</dbReference>
<evidence type="ECO:0000256" key="2">
    <source>
        <dbReference type="ARBA" id="ARBA00004651"/>
    </source>
</evidence>
<keyword evidence="18" id="KW-1185">Reference proteome</keyword>
<name>A0A6N9TK81_9ALTE</name>
<dbReference type="SUPFAM" id="SSF55874">
    <property type="entry name" value="ATPase domain of HSP90 chaperone/DNA topoisomerase II/histidine kinase"/>
    <property type="match status" value="1"/>
</dbReference>
<feature type="modified residue" description="4-aspartylphosphate" evidence="12">
    <location>
        <position position="873"/>
    </location>
</feature>
<dbReference type="Pfam" id="PF02518">
    <property type="entry name" value="HATPase_c"/>
    <property type="match status" value="1"/>
</dbReference>
<protein>
    <recommendedName>
        <fullName evidence="3">histidine kinase</fullName>
        <ecNumber evidence="3">2.7.13.3</ecNumber>
    </recommendedName>
</protein>
<dbReference type="InterPro" id="IPR036097">
    <property type="entry name" value="HisK_dim/P_sf"/>
</dbReference>
<dbReference type="Pfam" id="PF00072">
    <property type="entry name" value="Response_reg"/>
    <property type="match status" value="1"/>
</dbReference>
<dbReference type="CDD" id="cd16922">
    <property type="entry name" value="HATPase_EvgS-ArcB-TorS-like"/>
    <property type="match status" value="1"/>
</dbReference>
<feature type="transmembrane region" description="Helical" evidence="14">
    <location>
        <begin position="106"/>
        <end position="123"/>
    </location>
</feature>
<feature type="transmembrane region" description="Helical" evidence="14">
    <location>
        <begin position="456"/>
        <end position="477"/>
    </location>
</feature>
<evidence type="ECO:0000256" key="5">
    <source>
        <dbReference type="ARBA" id="ARBA00022553"/>
    </source>
</evidence>
<comment type="subcellular location">
    <subcellularLocation>
        <location evidence="2">Cell membrane</location>
        <topology evidence="2">Multi-pass membrane protein</topology>
    </subcellularLocation>
</comment>
<evidence type="ECO:0000256" key="13">
    <source>
        <dbReference type="SAM" id="Coils"/>
    </source>
</evidence>
<evidence type="ECO:0000256" key="8">
    <source>
        <dbReference type="ARBA" id="ARBA00022777"/>
    </source>
</evidence>
<dbReference type="SUPFAM" id="SSF47384">
    <property type="entry name" value="Homodimeric domain of signal transducing histidine kinase"/>
    <property type="match status" value="1"/>
</dbReference>
<dbReference type="SMART" id="SM00387">
    <property type="entry name" value="HATPase_c"/>
    <property type="match status" value="1"/>
</dbReference>
<keyword evidence="7 14" id="KW-0812">Transmembrane</keyword>
<organism evidence="17 18">
    <name type="scientific">Alteromonas genovensis</name>
    <dbReference type="NCBI Taxonomy" id="471225"/>
    <lineage>
        <taxon>Bacteria</taxon>
        <taxon>Pseudomonadati</taxon>
        <taxon>Pseudomonadota</taxon>
        <taxon>Gammaproteobacteria</taxon>
        <taxon>Alteromonadales</taxon>
        <taxon>Alteromonadaceae</taxon>
        <taxon>Alteromonas/Salinimonas group</taxon>
        <taxon>Alteromonas</taxon>
    </lineage>
</organism>
<feature type="transmembrane region" description="Helical" evidence="14">
    <location>
        <begin position="41"/>
        <end position="70"/>
    </location>
</feature>
<dbReference type="SUPFAM" id="SSF52172">
    <property type="entry name" value="CheY-like"/>
    <property type="match status" value="1"/>
</dbReference>
<evidence type="ECO:0000259" key="16">
    <source>
        <dbReference type="PROSITE" id="PS50110"/>
    </source>
</evidence>
<keyword evidence="5 12" id="KW-0597">Phosphoprotein</keyword>
<evidence type="ECO:0000256" key="11">
    <source>
        <dbReference type="ARBA" id="ARBA00023136"/>
    </source>
</evidence>
<dbReference type="InterPro" id="IPR029151">
    <property type="entry name" value="Sensor-like_sf"/>
</dbReference>